<dbReference type="InterPro" id="IPR038081">
    <property type="entry name" value="CalX-like_sf"/>
</dbReference>
<comment type="caution">
    <text evidence="7">The sequence shown here is derived from an EMBL/GenBank/DDBJ whole genome shotgun (WGS) entry which is preliminary data.</text>
</comment>
<evidence type="ECO:0000259" key="6">
    <source>
        <dbReference type="SMART" id="SM00237"/>
    </source>
</evidence>
<gene>
    <name evidence="7" type="ORF">PN36_19150</name>
</gene>
<feature type="domain" description="Calx-beta" evidence="6">
    <location>
        <begin position="84"/>
        <end position="183"/>
    </location>
</feature>
<evidence type="ECO:0000256" key="2">
    <source>
        <dbReference type="ARBA" id="ARBA00022737"/>
    </source>
</evidence>
<dbReference type="PANTHER" id="PTHR11878:SF65">
    <property type="entry name" value="NA_CA-EXCHANGE PROTEIN, ISOFORM G"/>
    <property type="match status" value="1"/>
</dbReference>
<sequence length="267" mass="28926">MKKPKPPSRLINAIKLSFFVGWVELRCTHQIVEIYNNGGFRSRSTHPTRFLNLMALSRLIRRLVVVTLAIAAGSLPMLMPQWMTSLAAYGYNPGYFKLSAYGYQVNENNGPAIITVQRTGGSDGAVSVDCATSDGTAEDGLDYIGILTTLSWLGGDADDKECYVPIINDNVSEGDEDFVVSIGNPTGGAQLGSPTDATVTILDDDTATLTITTIISQKIKVKVKKKVKQDGVTYIFDKWSGDCSGTKPNTQVNLDSDKNCAAEYIPK</sequence>
<dbReference type="SMART" id="SM00237">
    <property type="entry name" value="Calx_beta"/>
    <property type="match status" value="1"/>
</dbReference>
<keyword evidence="4" id="KW-0406">Ion transport</keyword>
<keyword evidence="8" id="KW-1185">Reference proteome</keyword>
<keyword evidence="5" id="KW-1133">Transmembrane helix</keyword>
<organism evidence="7 8">
    <name type="scientific">Candidatus Thiomargarita nelsonii</name>
    <dbReference type="NCBI Taxonomy" id="1003181"/>
    <lineage>
        <taxon>Bacteria</taxon>
        <taxon>Pseudomonadati</taxon>
        <taxon>Pseudomonadota</taxon>
        <taxon>Gammaproteobacteria</taxon>
        <taxon>Thiotrichales</taxon>
        <taxon>Thiotrichaceae</taxon>
        <taxon>Thiomargarita</taxon>
    </lineage>
</organism>
<keyword evidence="4" id="KW-0813">Transport</keyword>
<dbReference type="GO" id="GO:0098703">
    <property type="term" value="P:calcium ion import across plasma membrane"/>
    <property type="evidence" value="ECO:0007669"/>
    <property type="project" value="TreeGrafter"/>
</dbReference>
<dbReference type="SUPFAM" id="SSF141072">
    <property type="entry name" value="CalX-like"/>
    <property type="match status" value="1"/>
</dbReference>
<evidence type="ECO:0000256" key="3">
    <source>
        <dbReference type="ARBA" id="ARBA00022837"/>
    </source>
</evidence>
<evidence type="ECO:0000256" key="1">
    <source>
        <dbReference type="ARBA" id="ARBA00022729"/>
    </source>
</evidence>
<dbReference type="PANTHER" id="PTHR11878">
    <property type="entry name" value="SODIUM/CALCIUM EXCHANGER"/>
    <property type="match status" value="1"/>
</dbReference>
<dbReference type="AlphaFoldDB" id="A0A0A6PD19"/>
<dbReference type="GO" id="GO:0007154">
    <property type="term" value="P:cell communication"/>
    <property type="evidence" value="ECO:0007669"/>
    <property type="project" value="InterPro"/>
</dbReference>
<dbReference type="Pfam" id="PF03160">
    <property type="entry name" value="Calx-beta"/>
    <property type="match status" value="1"/>
</dbReference>
<evidence type="ECO:0000313" key="8">
    <source>
        <dbReference type="Proteomes" id="UP000030428"/>
    </source>
</evidence>
<keyword evidence="5" id="KW-0472">Membrane</keyword>
<keyword evidence="2" id="KW-0677">Repeat</keyword>
<evidence type="ECO:0000256" key="5">
    <source>
        <dbReference type="SAM" id="Phobius"/>
    </source>
</evidence>
<dbReference type="InterPro" id="IPR051171">
    <property type="entry name" value="CaCA"/>
</dbReference>
<dbReference type="Proteomes" id="UP000030428">
    <property type="component" value="Unassembled WGS sequence"/>
</dbReference>
<keyword evidence="1" id="KW-0732">Signal</keyword>
<feature type="transmembrane region" description="Helical" evidence="5">
    <location>
        <begin position="59"/>
        <end position="79"/>
    </location>
</feature>
<name>A0A0A6PD19_9GAMM</name>
<accession>A0A0A6PD19</accession>
<evidence type="ECO:0000256" key="4">
    <source>
        <dbReference type="ARBA" id="ARBA00023065"/>
    </source>
</evidence>
<dbReference type="GO" id="GO:0005432">
    <property type="term" value="F:calcium:sodium antiporter activity"/>
    <property type="evidence" value="ECO:0007669"/>
    <property type="project" value="TreeGrafter"/>
</dbReference>
<dbReference type="Gene3D" id="2.60.40.2030">
    <property type="match status" value="1"/>
</dbReference>
<keyword evidence="5" id="KW-0812">Transmembrane</keyword>
<evidence type="ECO:0000313" key="7">
    <source>
        <dbReference type="EMBL" id="KHD08578.2"/>
    </source>
</evidence>
<protein>
    <recommendedName>
        <fullName evidence="6">Calx-beta domain-containing protein</fullName>
    </recommendedName>
</protein>
<keyword evidence="3" id="KW-0106">Calcium</keyword>
<dbReference type="GO" id="GO:0016020">
    <property type="term" value="C:membrane"/>
    <property type="evidence" value="ECO:0007669"/>
    <property type="project" value="InterPro"/>
</dbReference>
<dbReference type="EMBL" id="JSZA02000078">
    <property type="protein sequence ID" value="KHD08578.2"/>
    <property type="molecule type" value="Genomic_DNA"/>
</dbReference>
<reference evidence="7 8" key="1">
    <citation type="journal article" date="2016" name="Front. Microbiol.">
        <title>Single-Cell (Meta-)Genomics of a Dimorphic Candidatus Thiomargarita nelsonii Reveals Genomic Plasticity.</title>
        <authorList>
            <person name="Flood B.E."/>
            <person name="Fliss P."/>
            <person name="Jones D.S."/>
            <person name="Dick G.J."/>
            <person name="Jain S."/>
            <person name="Kaster A.K."/>
            <person name="Winkel M."/>
            <person name="Mussmann M."/>
            <person name="Bailey J."/>
        </authorList>
    </citation>
    <scope>NUCLEOTIDE SEQUENCE [LARGE SCALE GENOMIC DNA]</scope>
    <source>
        <strain evidence="7">Hydrate Ridge</strain>
    </source>
</reference>
<proteinExistence type="predicted"/>
<dbReference type="InterPro" id="IPR003644">
    <property type="entry name" value="Calx_beta"/>
</dbReference>